<name>A0A3E2GXE5_SCYLI</name>
<sequence>MDSLPPLGRGTAEVLVPTYKIYGELLQQPSNSSAILGKEYQTYSYGSHERQKLDLYIPSSSVPMPAAGISRPIFVFFYGGGLVTGDRILSNFPGGLVYRNIGYFFSEVLGFETIIADYRLLGKGGKAPSGREDVDGVVQWIKERYGLPDKPRDLFIMATSAGGYLLATWPFNSDLHQKNTAIFDGKSRVHLRGIIFLGTPFDLNVAAKISEEYYGSVEQARADQPLVRISKIQEGLNPEDLSKWPRILVLVSELDSEDFIVEAGKRLVNEWGRSGAKIEFAILEGHNHISPPVDLGSDIERKEAWGFGVGEWIKSGLFSV</sequence>
<evidence type="ECO:0000313" key="1">
    <source>
        <dbReference type="EMBL" id="RFU25687.1"/>
    </source>
</evidence>
<dbReference type="EMBL" id="NCSJ02000314">
    <property type="protein sequence ID" value="RFU25687.1"/>
    <property type="molecule type" value="Genomic_DNA"/>
</dbReference>
<proteinExistence type="predicted"/>
<feature type="non-terminal residue" evidence="1">
    <location>
        <position position="320"/>
    </location>
</feature>
<feature type="non-terminal residue" evidence="1">
    <location>
        <position position="1"/>
    </location>
</feature>
<accession>A0A3E2GXE5</accession>
<evidence type="ECO:0000313" key="2">
    <source>
        <dbReference type="Proteomes" id="UP000258309"/>
    </source>
</evidence>
<dbReference type="OMA" id="RHNHISP"/>
<dbReference type="AlphaFoldDB" id="A0A3E2GXE5"/>
<protein>
    <recommendedName>
        <fullName evidence="3">Alpha/beta hydrolase fold-3 domain-containing protein</fullName>
    </recommendedName>
</protein>
<dbReference type="Proteomes" id="UP000258309">
    <property type="component" value="Unassembled WGS sequence"/>
</dbReference>
<gene>
    <name evidence="1" type="ORF">B7463_g10651</name>
</gene>
<keyword evidence="2" id="KW-1185">Reference proteome</keyword>
<dbReference type="STRING" id="5539.A0A3E2GXE5"/>
<dbReference type="OrthoDB" id="433474at2759"/>
<evidence type="ECO:0008006" key="3">
    <source>
        <dbReference type="Google" id="ProtNLM"/>
    </source>
</evidence>
<dbReference type="SUPFAM" id="SSF53474">
    <property type="entry name" value="alpha/beta-Hydrolases"/>
    <property type="match status" value="1"/>
</dbReference>
<organism evidence="1 2">
    <name type="scientific">Scytalidium lignicola</name>
    <name type="common">Hyphomycete</name>
    <dbReference type="NCBI Taxonomy" id="5539"/>
    <lineage>
        <taxon>Eukaryota</taxon>
        <taxon>Fungi</taxon>
        <taxon>Dikarya</taxon>
        <taxon>Ascomycota</taxon>
        <taxon>Pezizomycotina</taxon>
        <taxon>Leotiomycetes</taxon>
        <taxon>Leotiomycetes incertae sedis</taxon>
        <taxon>Scytalidium</taxon>
    </lineage>
</organism>
<dbReference type="Gene3D" id="3.40.50.1820">
    <property type="entry name" value="alpha/beta hydrolase"/>
    <property type="match status" value="1"/>
</dbReference>
<reference evidence="1 2" key="1">
    <citation type="submission" date="2018-05" db="EMBL/GenBank/DDBJ databases">
        <title>Draft genome sequence of Scytalidium lignicola DSM 105466, a ubiquitous saprotrophic fungus.</title>
        <authorList>
            <person name="Buettner E."/>
            <person name="Gebauer A.M."/>
            <person name="Hofrichter M."/>
            <person name="Liers C."/>
            <person name="Kellner H."/>
        </authorList>
    </citation>
    <scope>NUCLEOTIDE SEQUENCE [LARGE SCALE GENOMIC DNA]</scope>
    <source>
        <strain evidence="1 2">DSM 105466</strain>
    </source>
</reference>
<comment type="caution">
    <text evidence="1">The sequence shown here is derived from an EMBL/GenBank/DDBJ whole genome shotgun (WGS) entry which is preliminary data.</text>
</comment>
<dbReference type="InterPro" id="IPR029058">
    <property type="entry name" value="AB_hydrolase_fold"/>
</dbReference>